<evidence type="ECO:0000313" key="2">
    <source>
        <dbReference type="Proteomes" id="UP000242814"/>
    </source>
</evidence>
<dbReference type="VEuPathDB" id="FungiDB:PABG_00801"/>
<dbReference type="EMBL" id="LZYO01001309">
    <property type="protein sequence ID" value="ODH12522.1"/>
    <property type="molecule type" value="Genomic_DNA"/>
</dbReference>
<dbReference type="VEuPathDB" id="FungiDB:PADG_03256"/>
<gene>
    <name evidence="1" type="ORF">ACO22_08182</name>
</gene>
<accession>A0A1D2J2J1</accession>
<protein>
    <submittedName>
        <fullName evidence="1">Uncharacterized protein</fullName>
    </submittedName>
</protein>
<organism evidence="1 2">
    <name type="scientific">Paracoccidioides brasiliensis</name>
    <dbReference type="NCBI Taxonomy" id="121759"/>
    <lineage>
        <taxon>Eukaryota</taxon>
        <taxon>Fungi</taxon>
        <taxon>Dikarya</taxon>
        <taxon>Ascomycota</taxon>
        <taxon>Pezizomycotina</taxon>
        <taxon>Eurotiomycetes</taxon>
        <taxon>Eurotiomycetidae</taxon>
        <taxon>Onygenales</taxon>
        <taxon>Ajellomycetaceae</taxon>
        <taxon>Paracoccidioides</taxon>
    </lineage>
</organism>
<reference evidence="1 2" key="1">
    <citation type="submission" date="2016-06" db="EMBL/GenBank/DDBJ databases">
        <authorList>
            <person name="Kjaerup R.B."/>
            <person name="Dalgaard T.S."/>
            <person name="Juul-Madsen H.R."/>
        </authorList>
    </citation>
    <scope>NUCLEOTIDE SEQUENCE [LARGE SCALE GENOMIC DNA]</scope>
    <source>
        <strain evidence="1 2">Pb300</strain>
    </source>
</reference>
<evidence type="ECO:0000313" key="1">
    <source>
        <dbReference type="EMBL" id="ODH12522.1"/>
    </source>
</evidence>
<dbReference type="Proteomes" id="UP000242814">
    <property type="component" value="Unassembled WGS sequence"/>
</dbReference>
<proteinExistence type="predicted"/>
<feature type="non-terminal residue" evidence="1">
    <location>
        <position position="82"/>
    </location>
</feature>
<name>A0A1D2J2J1_PARBR</name>
<dbReference type="AlphaFoldDB" id="A0A1D2J2J1"/>
<sequence length="82" mass="9335">MNLSEKEAFDTFIRPDDSYTPDGVYWADLPWHKRVAFVTQYDVAEAAREFAGVWKAFKTDPLAPVAYYFRNMVLPGAGLGLE</sequence>
<comment type="caution">
    <text evidence="1">The sequence shown here is derived from an EMBL/GenBank/DDBJ whole genome shotgun (WGS) entry which is preliminary data.</text>
</comment>